<name>A0A124SDV9_CYNCS</name>
<dbReference type="Gramene" id="KVH98170">
    <property type="protein sequence ID" value="KVH98170"/>
    <property type="gene ID" value="Ccrd_023620"/>
</dbReference>
<gene>
    <name evidence="1" type="ORF">Ccrd_023620</name>
</gene>
<dbReference type="AntiFam" id="ANF00062">
    <property type="entry name" value="Shadow ORF (opposite ABC transporter protein)"/>
</dbReference>
<accession>A0A124SDV9</accession>
<evidence type="ECO:0000313" key="2">
    <source>
        <dbReference type="Proteomes" id="UP000243975"/>
    </source>
</evidence>
<keyword evidence="2" id="KW-1185">Reference proteome</keyword>
<dbReference type="EMBL" id="LEKV01003807">
    <property type="protein sequence ID" value="KVH98170.1"/>
    <property type="molecule type" value="Genomic_DNA"/>
</dbReference>
<sequence length="165" mass="18005">MVFSRASWTRASDLRSNALVASSRSKMAGFFRIARAMAILCFCPPDNCTPLSPHIDLQAQSFKGHLCWSGQVFVCDIALVKKLSSVPVQDGDINKLTMMTSCNDIATKASFQDNIILKITAETEAEIAWAKNANLSATSCTMTEYGPPVFRISWSCDPDSVTSPD</sequence>
<protein>
    <submittedName>
        <fullName evidence="1">Uncharacterized protein</fullName>
    </submittedName>
</protein>
<proteinExistence type="predicted"/>
<evidence type="ECO:0000313" key="1">
    <source>
        <dbReference type="EMBL" id="KVH98170.1"/>
    </source>
</evidence>
<reference evidence="1 2" key="1">
    <citation type="journal article" date="2016" name="Sci. Rep.">
        <title>The genome sequence of the outbreeding globe artichoke constructed de novo incorporating a phase-aware low-pass sequencing strategy of F1 progeny.</title>
        <authorList>
            <person name="Scaglione D."/>
            <person name="Reyes-Chin-Wo S."/>
            <person name="Acquadro A."/>
            <person name="Froenicke L."/>
            <person name="Portis E."/>
            <person name="Beitel C."/>
            <person name="Tirone M."/>
            <person name="Mauro R."/>
            <person name="Lo Monaco A."/>
            <person name="Mauromicale G."/>
            <person name="Faccioli P."/>
            <person name="Cattivelli L."/>
            <person name="Rieseberg L."/>
            <person name="Michelmore R."/>
            <person name="Lanteri S."/>
        </authorList>
    </citation>
    <scope>NUCLEOTIDE SEQUENCE [LARGE SCALE GENOMIC DNA]</scope>
    <source>
        <strain evidence="1">2C</strain>
    </source>
</reference>
<dbReference type="Proteomes" id="UP000243975">
    <property type="component" value="Unassembled WGS sequence"/>
</dbReference>
<organism evidence="1 2">
    <name type="scientific">Cynara cardunculus var. scolymus</name>
    <name type="common">Globe artichoke</name>
    <name type="synonym">Cynara scolymus</name>
    <dbReference type="NCBI Taxonomy" id="59895"/>
    <lineage>
        <taxon>Eukaryota</taxon>
        <taxon>Viridiplantae</taxon>
        <taxon>Streptophyta</taxon>
        <taxon>Embryophyta</taxon>
        <taxon>Tracheophyta</taxon>
        <taxon>Spermatophyta</taxon>
        <taxon>Magnoliopsida</taxon>
        <taxon>eudicotyledons</taxon>
        <taxon>Gunneridae</taxon>
        <taxon>Pentapetalae</taxon>
        <taxon>asterids</taxon>
        <taxon>campanulids</taxon>
        <taxon>Asterales</taxon>
        <taxon>Asteraceae</taxon>
        <taxon>Carduoideae</taxon>
        <taxon>Cardueae</taxon>
        <taxon>Carduinae</taxon>
        <taxon>Cynara</taxon>
    </lineage>
</organism>
<dbReference type="AlphaFoldDB" id="A0A124SDV9"/>
<comment type="caution">
    <text evidence="1">The sequence shown here is derived from an EMBL/GenBank/DDBJ whole genome shotgun (WGS) entry which is preliminary data.</text>
</comment>